<dbReference type="AlphaFoldDB" id="A0A4Z2EU37"/>
<accession>A0A4Z2EU37</accession>
<dbReference type="Proteomes" id="UP000314294">
    <property type="component" value="Unassembled WGS sequence"/>
</dbReference>
<sequence>MLMTMKSSQFQGSFRKVKPPTQNPLDRTLTVASNVLISSSEAGVRRLKTSEPTGGSRGAILALCSSNSSDSCWGG</sequence>
<name>A0A4Z2EU37_9TELE</name>
<dbReference type="EMBL" id="SRLO01003158">
    <property type="protein sequence ID" value="TNN31782.1"/>
    <property type="molecule type" value="Genomic_DNA"/>
</dbReference>
<proteinExistence type="predicted"/>
<evidence type="ECO:0000313" key="2">
    <source>
        <dbReference type="EMBL" id="TNN31782.1"/>
    </source>
</evidence>
<feature type="region of interest" description="Disordered" evidence="1">
    <location>
        <begin position="1"/>
        <end position="26"/>
    </location>
</feature>
<evidence type="ECO:0000313" key="3">
    <source>
        <dbReference type="Proteomes" id="UP000314294"/>
    </source>
</evidence>
<keyword evidence="3" id="KW-1185">Reference proteome</keyword>
<organism evidence="2 3">
    <name type="scientific">Liparis tanakae</name>
    <name type="common">Tanaka's snailfish</name>
    <dbReference type="NCBI Taxonomy" id="230148"/>
    <lineage>
        <taxon>Eukaryota</taxon>
        <taxon>Metazoa</taxon>
        <taxon>Chordata</taxon>
        <taxon>Craniata</taxon>
        <taxon>Vertebrata</taxon>
        <taxon>Euteleostomi</taxon>
        <taxon>Actinopterygii</taxon>
        <taxon>Neopterygii</taxon>
        <taxon>Teleostei</taxon>
        <taxon>Neoteleostei</taxon>
        <taxon>Acanthomorphata</taxon>
        <taxon>Eupercaria</taxon>
        <taxon>Perciformes</taxon>
        <taxon>Cottioidei</taxon>
        <taxon>Cottales</taxon>
        <taxon>Liparidae</taxon>
        <taxon>Liparis</taxon>
    </lineage>
</organism>
<protein>
    <submittedName>
        <fullName evidence="2">Uncharacterized protein</fullName>
    </submittedName>
</protein>
<evidence type="ECO:0000256" key="1">
    <source>
        <dbReference type="SAM" id="MobiDB-lite"/>
    </source>
</evidence>
<reference evidence="2 3" key="1">
    <citation type="submission" date="2019-03" db="EMBL/GenBank/DDBJ databases">
        <title>First draft genome of Liparis tanakae, snailfish: a comprehensive survey of snailfish specific genes.</title>
        <authorList>
            <person name="Kim W."/>
            <person name="Song I."/>
            <person name="Jeong J.-H."/>
            <person name="Kim D."/>
            <person name="Kim S."/>
            <person name="Ryu S."/>
            <person name="Song J.Y."/>
            <person name="Lee S.K."/>
        </authorList>
    </citation>
    <scope>NUCLEOTIDE SEQUENCE [LARGE SCALE GENOMIC DNA]</scope>
    <source>
        <tissue evidence="2">Muscle</tissue>
    </source>
</reference>
<gene>
    <name evidence="2" type="ORF">EYF80_058060</name>
</gene>
<comment type="caution">
    <text evidence="2">The sequence shown here is derived from an EMBL/GenBank/DDBJ whole genome shotgun (WGS) entry which is preliminary data.</text>
</comment>
<feature type="compositionally biased region" description="Polar residues" evidence="1">
    <location>
        <begin position="1"/>
        <end position="12"/>
    </location>
</feature>